<feature type="domain" description="Heme-copper oxidase subunit III family profile" evidence="11">
    <location>
        <begin position="1"/>
        <end position="278"/>
    </location>
</feature>
<dbReference type="GO" id="GO:0005886">
    <property type="term" value="C:plasma membrane"/>
    <property type="evidence" value="ECO:0007669"/>
    <property type="project" value="UniProtKB-SubCell"/>
</dbReference>
<dbReference type="RefSeq" id="WP_068631157.1">
    <property type="nucleotide sequence ID" value="NZ_LSZQ01000062.1"/>
</dbReference>
<feature type="transmembrane region" description="Helical" evidence="10">
    <location>
        <begin position="68"/>
        <end position="89"/>
    </location>
</feature>
<protein>
    <recommendedName>
        <fullName evidence="3">cytochrome-c oxidase</fullName>
        <ecNumber evidence="3">7.1.1.9</ecNumber>
    </recommendedName>
    <alternativeName>
        <fullName evidence="8">Cytochrome c oxidase polypeptide III</fullName>
    </alternativeName>
</protein>
<evidence type="ECO:0000313" key="13">
    <source>
        <dbReference type="Proteomes" id="UP000070058"/>
    </source>
</evidence>
<dbReference type="InterPro" id="IPR035973">
    <property type="entry name" value="Cyt_c_oxidase_su3-like_sf"/>
</dbReference>
<keyword evidence="5" id="KW-1278">Translocase</keyword>
<dbReference type="GO" id="GO:0019646">
    <property type="term" value="P:aerobic electron transport chain"/>
    <property type="evidence" value="ECO:0007669"/>
    <property type="project" value="InterPro"/>
</dbReference>
<sequence length="279" mass="30939">MSSASTTIDHHHDHSTATGIPNKKLMMWAFLASDCMFFGCLIATHLIYRLHPPPDAMEPRSIFSIELTSFSTFILLMSSLMMALAVNAIQKNNLKSMRASLLTTVFFGVIFLGCQVYEFQHFVHEKGLTITNSILGTTFFTLTGTHGIHVAIGIFWLILMYVRSFQPRDTAADRGWFWRALLHIAAMIGVCLCAMLFVVELSHSLIAGDGLGTALAHTSGWLLGFVIAGGLALNLARPRSAVDFGEANAIDVESMGLYWHFVDIVWIVIFTAVYLLEYL</sequence>
<comment type="caution">
    <text evidence="12">The sequence shown here is derived from an EMBL/GenBank/DDBJ whole genome shotgun (WGS) entry which is preliminary data.</text>
</comment>
<dbReference type="PANTHER" id="PTHR11403:SF7">
    <property type="entry name" value="CYTOCHROME C OXIDASE SUBUNIT 3"/>
    <property type="match status" value="1"/>
</dbReference>
<dbReference type="InterPro" id="IPR000298">
    <property type="entry name" value="Cyt_c_oxidase-like_su3"/>
</dbReference>
<evidence type="ECO:0000256" key="3">
    <source>
        <dbReference type="ARBA" id="ARBA00012949"/>
    </source>
</evidence>
<keyword evidence="13" id="KW-1185">Reference proteome</keyword>
<dbReference type="GO" id="GO:0004129">
    <property type="term" value="F:cytochrome-c oxidase activity"/>
    <property type="evidence" value="ECO:0007669"/>
    <property type="project" value="InterPro"/>
</dbReference>
<dbReference type="EC" id="7.1.1.9" evidence="3"/>
<evidence type="ECO:0000256" key="8">
    <source>
        <dbReference type="ARBA" id="ARBA00031625"/>
    </source>
</evidence>
<evidence type="ECO:0000256" key="4">
    <source>
        <dbReference type="ARBA" id="ARBA00022692"/>
    </source>
</evidence>
<feature type="transmembrane region" description="Helical" evidence="10">
    <location>
        <begin position="219"/>
        <end position="236"/>
    </location>
</feature>
<evidence type="ECO:0000259" key="11">
    <source>
        <dbReference type="PROSITE" id="PS50253"/>
    </source>
</evidence>
<dbReference type="InterPro" id="IPR013833">
    <property type="entry name" value="Cyt_c_oxidase_su3_a-hlx"/>
</dbReference>
<evidence type="ECO:0000256" key="7">
    <source>
        <dbReference type="ARBA" id="ARBA00023136"/>
    </source>
</evidence>
<evidence type="ECO:0000256" key="9">
    <source>
        <dbReference type="RuleBase" id="RU003376"/>
    </source>
</evidence>
<dbReference type="Proteomes" id="UP000070058">
    <property type="component" value="Unassembled WGS sequence"/>
</dbReference>
<evidence type="ECO:0000256" key="1">
    <source>
        <dbReference type="ARBA" id="ARBA00004141"/>
    </source>
</evidence>
<organism evidence="12 13">
    <name type="scientific">Cephaloticoccus primus</name>
    <dbReference type="NCBI Taxonomy" id="1548207"/>
    <lineage>
        <taxon>Bacteria</taxon>
        <taxon>Pseudomonadati</taxon>
        <taxon>Verrucomicrobiota</taxon>
        <taxon>Opitutia</taxon>
        <taxon>Opitutales</taxon>
        <taxon>Opitutaceae</taxon>
        <taxon>Cephaloticoccus</taxon>
    </lineage>
</organism>
<gene>
    <name evidence="12" type="ORF">AXK11_08345</name>
</gene>
<accession>A0A139SJ37</accession>
<dbReference type="OrthoDB" id="9810850at2"/>
<dbReference type="SUPFAM" id="SSF81452">
    <property type="entry name" value="Cytochrome c oxidase subunit III-like"/>
    <property type="match status" value="2"/>
</dbReference>
<feature type="transmembrane region" description="Helical" evidence="10">
    <location>
        <begin position="139"/>
        <end position="159"/>
    </location>
</feature>
<evidence type="ECO:0000256" key="5">
    <source>
        <dbReference type="ARBA" id="ARBA00022967"/>
    </source>
</evidence>
<evidence type="ECO:0000256" key="10">
    <source>
        <dbReference type="SAM" id="Phobius"/>
    </source>
</evidence>
<dbReference type="PROSITE" id="PS50253">
    <property type="entry name" value="COX3"/>
    <property type="match status" value="1"/>
</dbReference>
<evidence type="ECO:0000256" key="6">
    <source>
        <dbReference type="ARBA" id="ARBA00022989"/>
    </source>
</evidence>
<comment type="subcellular location">
    <subcellularLocation>
        <location evidence="9">Cell membrane</location>
        <topology evidence="9">Multi-pass membrane protein</topology>
    </subcellularLocation>
    <subcellularLocation>
        <location evidence="1">Membrane</location>
        <topology evidence="1">Multi-pass membrane protein</topology>
    </subcellularLocation>
</comment>
<feature type="transmembrane region" description="Helical" evidence="10">
    <location>
        <begin position="257"/>
        <end position="276"/>
    </location>
</feature>
<dbReference type="Gene3D" id="1.20.120.80">
    <property type="entry name" value="Cytochrome c oxidase, subunit III, four-helix bundle"/>
    <property type="match status" value="2"/>
</dbReference>
<dbReference type="Pfam" id="PF00510">
    <property type="entry name" value="COX3"/>
    <property type="match status" value="1"/>
</dbReference>
<proteinExistence type="inferred from homology"/>
<evidence type="ECO:0000313" key="12">
    <source>
        <dbReference type="EMBL" id="KXU34490.1"/>
    </source>
</evidence>
<keyword evidence="6 10" id="KW-1133">Transmembrane helix</keyword>
<dbReference type="EMBL" id="LSZQ01000062">
    <property type="protein sequence ID" value="KXU34490.1"/>
    <property type="molecule type" value="Genomic_DNA"/>
</dbReference>
<feature type="transmembrane region" description="Helical" evidence="10">
    <location>
        <begin position="25"/>
        <end position="48"/>
    </location>
</feature>
<dbReference type="STRING" id="1548207.AXK11_08345"/>
<dbReference type="AlphaFoldDB" id="A0A139SJ37"/>
<keyword evidence="7 10" id="KW-0472">Membrane</keyword>
<dbReference type="PANTHER" id="PTHR11403">
    <property type="entry name" value="CYTOCHROME C OXIDASE SUBUNIT III"/>
    <property type="match status" value="1"/>
</dbReference>
<feature type="transmembrane region" description="Helical" evidence="10">
    <location>
        <begin position="180"/>
        <end position="199"/>
    </location>
</feature>
<dbReference type="InterPro" id="IPR024791">
    <property type="entry name" value="Cyt_c/ubiquinol_Oxase_su3"/>
</dbReference>
<comment type="similarity">
    <text evidence="2 9">Belongs to the cytochrome c oxidase subunit 3 family.</text>
</comment>
<evidence type="ECO:0000256" key="2">
    <source>
        <dbReference type="ARBA" id="ARBA00010581"/>
    </source>
</evidence>
<name>A0A139SJ37_9BACT</name>
<feature type="transmembrane region" description="Helical" evidence="10">
    <location>
        <begin position="101"/>
        <end position="119"/>
    </location>
</feature>
<keyword evidence="4 9" id="KW-0812">Transmembrane</keyword>
<reference evidence="13" key="1">
    <citation type="submission" date="2016-02" db="EMBL/GenBank/DDBJ databases">
        <authorList>
            <person name="Sanders J.G."/>
            <person name="Lin J.Y."/>
            <person name="Wertz J.T."/>
            <person name="Russell J.A."/>
            <person name="Moreau C.S."/>
            <person name="Powell S."/>
        </authorList>
    </citation>
    <scope>NUCLEOTIDE SEQUENCE [LARGE SCALE GENOMIC DNA]</scope>
    <source>
        <strain evidence="13">CAG34</strain>
    </source>
</reference>